<feature type="domain" description="Penicillin-binding protein dimerisation" evidence="16">
    <location>
        <begin position="64"/>
        <end position="240"/>
    </location>
</feature>
<evidence type="ECO:0000256" key="2">
    <source>
        <dbReference type="ARBA" id="ARBA00004236"/>
    </source>
</evidence>
<evidence type="ECO:0000313" key="18">
    <source>
        <dbReference type="Proteomes" id="UP001482231"/>
    </source>
</evidence>
<evidence type="ECO:0000256" key="6">
    <source>
        <dbReference type="ARBA" id="ARBA00022670"/>
    </source>
</evidence>
<evidence type="ECO:0000256" key="10">
    <source>
        <dbReference type="ARBA" id="ARBA00022984"/>
    </source>
</evidence>
<keyword evidence="14" id="KW-0862">Zinc</keyword>
<evidence type="ECO:0000256" key="9">
    <source>
        <dbReference type="ARBA" id="ARBA00022960"/>
    </source>
</evidence>
<dbReference type="RefSeq" id="WP_347307709.1">
    <property type="nucleotide sequence ID" value="NZ_JBAJEX010000003.1"/>
</dbReference>
<comment type="similarity">
    <text evidence="14">Belongs to the transpeptidase family. MrdA subfamily.</text>
</comment>
<proteinExistence type="inferred from homology"/>
<dbReference type="HAMAP" id="MF_02081">
    <property type="entry name" value="MrdA_transpept"/>
    <property type="match status" value="1"/>
</dbReference>
<dbReference type="Pfam" id="PF00905">
    <property type="entry name" value="Transpeptidase"/>
    <property type="match status" value="1"/>
</dbReference>
<evidence type="ECO:0000256" key="4">
    <source>
        <dbReference type="ARBA" id="ARBA00022519"/>
    </source>
</evidence>
<dbReference type="InterPro" id="IPR012338">
    <property type="entry name" value="Beta-lactam/transpept-like"/>
</dbReference>
<comment type="pathway">
    <text evidence="14">Cell wall biogenesis; peptidoglycan biosynthesis.</text>
</comment>
<gene>
    <name evidence="14 17" type="primary">mrdA</name>
    <name evidence="17" type="ORF">V6E02_05185</name>
</gene>
<evidence type="ECO:0000256" key="13">
    <source>
        <dbReference type="ARBA" id="ARBA00023316"/>
    </source>
</evidence>
<organism evidence="17 18">
    <name type="scientific">Thiobacter aerophilum</name>
    <dbReference type="NCBI Taxonomy" id="3121275"/>
    <lineage>
        <taxon>Bacteria</taxon>
        <taxon>Pseudomonadati</taxon>
        <taxon>Pseudomonadota</taxon>
        <taxon>Betaproteobacteria</taxon>
        <taxon>Burkholderiales</taxon>
        <taxon>Thiobacteraceae</taxon>
        <taxon>Thiobacter</taxon>
    </lineage>
</organism>
<evidence type="ECO:0000259" key="16">
    <source>
        <dbReference type="Pfam" id="PF03717"/>
    </source>
</evidence>
<comment type="cofactor">
    <cofactor evidence="14">
        <name>Zn(2+)</name>
        <dbReference type="ChEBI" id="CHEBI:29105"/>
    </cofactor>
    <text evidence="14">Binds one Zn(2+) ion per subunit.</text>
</comment>
<keyword evidence="8 14" id="KW-0378">Hydrolase</keyword>
<keyword evidence="14" id="KW-0479">Metal-binding</keyword>
<keyword evidence="6 14" id="KW-0645">Protease</keyword>
<keyword evidence="5 14" id="KW-0121">Carboxypeptidase</keyword>
<feature type="binding site" evidence="14">
    <location>
        <position position="376"/>
    </location>
    <ligand>
        <name>Zn(2+)</name>
        <dbReference type="ChEBI" id="CHEBI:29105"/>
    </ligand>
</feature>
<dbReference type="EMBL" id="JBAJEX010000003">
    <property type="protein sequence ID" value="MEO1766599.1"/>
    <property type="molecule type" value="Genomic_DNA"/>
</dbReference>
<evidence type="ECO:0000256" key="11">
    <source>
        <dbReference type="ARBA" id="ARBA00022989"/>
    </source>
</evidence>
<name>A0ABV0EGT8_9BURK</name>
<feature type="binding site" evidence="14">
    <location>
        <position position="370"/>
    </location>
    <ligand>
        <name>Zn(2+)</name>
        <dbReference type="ChEBI" id="CHEBI:29105"/>
    </ligand>
</feature>
<dbReference type="Gene3D" id="3.40.710.10">
    <property type="entry name" value="DD-peptidase/beta-lactamase superfamily"/>
    <property type="match status" value="1"/>
</dbReference>
<dbReference type="InterPro" id="IPR017790">
    <property type="entry name" value="Penicillin-binding_protein_2"/>
</dbReference>
<dbReference type="InterPro" id="IPR005311">
    <property type="entry name" value="PBP_dimer"/>
</dbReference>
<dbReference type="Proteomes" id="UP001482231">
    <property type="component" value="Unassembled WGS sequence"/>
</dbReference>
<keyword evidence="10 14" id="KW-0573">Peptidoglycan synthesis</keyword>
<dbReference type="GO" id="GO:0009002">
    <property type="term" value="F:serine-type D-Ala-D-Ala carboxypeptidase activity"/>
    <property type="evidence" value="ECO:0007669"/>
    <property type="project" value="UniProtKB-EC"/>
</dbReference>
<evidence type="ECO:0000259" key="15">
    <source>
        <dbReference type="Pfam" id="PF00905"/>
    </source>
</evidence>
<dbReference type="InterPro" id="IPR036138">
    <property type="entry name" value="PBP_dimer_sf"/>
</dbReference>
<evidence type="ECO:0000313" key="17">
    <source>
        <dbReference type="EMBL" id="MEO1766599.1"/>
    </source>
</evidence>
<keyword evidence="18" id="KW-1185">Reference proteome</keyword>
<evidence type="ECO:0000256" key="14">
    <source>
        <dbReference type="HAMAP-Rule" id="MF_02081"/>
    </source>
</evidence>
<comment type="caution">
    <text evidence="17">The sequence shown here is derived from an EMBL/GenBank/DDBJ whole genome shotgun (WGS) entry which is preliminary data.</text>
</comment>
<dbReference type="InterPro" id="IPR001460">
    <property type="entry name" value="PCN-bd_Tpept"/>
</dbReference>
<dbReference type="PANTHER" id="PTHR30627:SF2">
    <property type="entry name" value="PEPTIDOGLYCAN D,D-TRANSPEPTIDASE MRDA"/>
    <property type="match status" value="1"/>
</dbReference>
<reference evidence="17 18" key="1">
    <citation type="submission" date="2024-02" db="EMBL/GenBank/DDBJ databases">
        <title>New thermophilic sulfur-oxidizing bacteria from a hot springs of the Uzon caldera (Kamchatka, Russia).</title>
        <authorList>
            <person name="Dukat A.M."/>
            <person name="Elcheninov A.G."/>
            <person name="Frolov E.N."/>
        </authorList>
    </citation>
    <scope>NUCLEOTIDE SEQUENCE [LARGE SCALE GENOMIC DNA]</scope>
    <source>
        <strain evidence="17 18">AK1</strain>
    </source>
</reference>
<dbReference type="Gene3D" id="3.90.1310.10">
    <property type="entry name" value="Penicillin-binding protein 2a (Domain 2)"/>
    <property type="match status" value="1"/>
</dbReference>
<evidence type="ECO:0000256" key="5">
    <source>
        <dbReference type="ARBA" id="ARBA00022645"/>
    </source>
</evidence>
<dbReference type="SUPFAM" id="SSF56601">
    <property type="entry name" value="beta-lactamase/transpeptidase-like"/>
    <property type="match status" value="1"/>
</dbReference>
<keyword evidence="13 14" id="KW-0961">Cell wall biogenesis/degradation</keyword>
<feature type="active site" description="Acyl-ester intermediate" evidence="14">
    <location>
        <position position="331"/>
    </location>
</feature>
<dbReference type="EC" id="3.4.16.4" evidence="14"/>
<protein>
    <recommendedName>
        <fullName evidence="14">Peptidoglycan D,D-transpeptidase MrdA</fullName>
        <ecNumber evidence="14">3.4.16.4</ecNumber>
    </recommendedName>
    <alternativeName>
        <fullName evidence="14">Penicillin-binding protein 2</fullName>
        <shortName evidence="14">PBP-2</shortName>
    </alternativeName>
</protein>
<sequence>MSRRPEIRDHQRELYYFRIRLAVAASIALVLFFVLLARAFWLQVLQYEHYHTLAEENRISIVPIVPNRGLILDRNGAVLAHNYSAYTLEITPSKVEGGLDKTIDALAELIEITPRDRKRFRKLLEESKNFETLPIRTRLNDVEIARFAANRYRFPGVDIHARLFRHYPQGEITSHVVGYIGRINDADLKRLEEMELLPNYRGSDYIGKAGLEQSYEQALHGTTGFERVETDAAGRAVRTLSRTPPISGNNLTLHLDLKLQQVAEQAFGSFRGALIALDPRTGGVLAFLSKPGYDTNLFIDGIDPMNWQALNDSPDKPLINRAMHGMYPPGSTFKPFMALAALELKKRSPSYTIADPGYFSLPGSSHRYRDWKPGGHGMVNLHKSIVVSCDTYYYGLAVDMGIDAIHDFMAHFGFGRKTGIDIEGERAGLLPSQEWKWKRFKQKWFVGDTVSVGIGQGYMLATPLQLAVAVATLANGGREMRPHLVREIQNAKTGAVTPVKPELISELPVNPENLERVKAAMVDVTRPGGTAARAGAGAPYTMAGKTGTAQVIGMKQGEKYVESRVAERHRDHALFIAFAPAEDPRIAVAVLVENGGHGGSTAAPIARAVFDYYLLGKRPAGAAATEEGAQENGDD</sequence>
<feature type="domain" description="Penicillin-binding protein transpeptidase" evidence="15">
    <location>
        <begin position="272"/>
        <end position="610"/>
    </location>
</feature>
<comment type="subcellular location">
    <subcellularLocation>
        <location evidence="14">Cell inner membrane</location>
        <topology evidence="14">Single-pass membrane protein</topology>
    </subcellularLocation>
    <subcellularLocation>
        <location evidence="2">Cell membrane</location>
    </subcellularLocation>
    <subcellularLocation>
        <location evidence="1">Membrane</location>
        <topology evidence="1">Single-pass membrane protein</topology>
    </subcellularLocation>
</comment>
<keyword evidence="4 14" id="KW-0997">Cell inner membrane</keyword>
<keyword evidence="12 14" id="KW-0472">Membrane</keyword>
<evidence type="ECO:0000256" key="7">
    <source>
        <dbReference type="ARBA" id="ARBA00022692"/>
    </source>
</evidence>
<dbReference type="PANTHER" id="PTHR30627">
    <property type="entry name" value="PEPTIDOGLYCAN D,D-TRANSPEPTIDASE"/>
    <property type="match status" value="1"/>
</dbReference>
<keyword evidence="11 14" id="KW-1133">Transmembrane helix</keyword>
<comment type="function">
    <text evidence="14">Catalyzes cross-linking of the peptidoglycan cell wall.</text>
</comment>
<keyword evidence="3 14" id="KW-1003">Cell membrane</keyword>
<dbReference type="Pfam" id="PF03717">
    <property type="entry name" value="PBP_dimer"/>
    <property type="match status" value="1"/>
</dbReference>
<evidence type="ECO:0000256" key="8">
    <source>
        <dbReference type="ARBA" id="ARBA00022801"/>
    </source>
</evidence>
<keyword evidence="7 14" id="KW-0812">Transmembrane</keyword>
<comment type="catalytic activity">
    <reaction evidence="14">
        <text>Preferential cleavage: (Ac)2-L-Lys-D-Ala-|-D-Ala. Also transpeptidation of peptidyl-alanyl moieties that are N-acyl substituents of D-alanine.</text>
        <dbReference type="EC" id="3.4.16.4"/>
    </reaction>
</comment>
<keyword evidence="9 14" id="KW-0133">Cell shape</keyword>
<evidence type="ECO:0000256" key="1">
    <source>
        <dbReference type="ARBA" id="ARBA00004167"/>
    </source>
</evidence>
<feature type="binding site" evidence="14">
    <location>
        <position position="355"/>
    </location>
    <ligand>
        <name>Zn(2+)</name>
        <dbReference type="ChEBI" id="CHEBI:29105"/>
    </ligand>
</feature>
<feature type="binding site" evidence="14">
    <location>
        <position position="389"/>
    </location>
    <ligand>
        <name>Zn(2+)</name>
        <dbReference type="ChEBI" id="CHEBI:29105"/>
    </ligand>
</feature>
<accession>A0ABV0EGT8</accession>
<dbReference type="InterPro" id="IPR050515">
    <property type="entry name" value="Beta-lactam/transpept"/>
</dbReference>
<evidence type="ECO:0000256" key="3">
    <source>
        <dbReference type="ARBA" id="ARBA00022475"/>
    </source>
</evidence>
<dbReference type="Gene3D" id="3.30.1390.30">
    <property type="entry name" value="Penicillin-binding protein 2a, domain 3"/>
    <property type="match status" value="1"/>
</dbReference>
<evidence type="ECO:0000256" key="12">
    <source>
        <dbReference type="ARBA" id="ARBA00023136"/>
    </source>
</evidence>
<dbReference type="NCBIfam" id="TIGR03423">
    <property type="entry name" value="pbp2_mrdA"/>
    <property type="match status" value="1"/>
</dbReference>
<feature type="transmembrane region" description="Helical" evidence="14">
    <location>
        <begin position="21"/>
        <end position="41"/>
    </location>
</feature>
<dbReference type="SUPFAM" id="SSF56519">
    <property type="entry name" value="Penicillin binding protein dimerisation domain"/>
    <property type="match status" value="1"/>
</dbReference>